<comment type="caution">
    <text evidence="5">The sequence shown here is derived from an EMBL/GenBank/DDBJ whole genome shotgun (WGS) entry which is preliminary data.</text>
</comment>
<dbReference type="EMBL" id="JBEPMA010000003">
    <property type="protein sequence ID" value="MET3617185.1"/>
    <property type="molecule type" value="Genomic_DNA"/>
</dbReference>
<dbReference type="Proteomes" id="UP001549162">
    <property type="component" value="Unassembled WGS sequence"/>
</dbReference>
<dbReference type="InterPro" id="IPR036291">
    <property type="entry name" value="NAD(P)-bd_dom_sf"/>
</dbReference>
<dbReference type="PANTHER" id="PTHR43761">
    <property type="entry name" value="D-ISOMER SPECIFIC 2-HYDROXYACID DEHYDROGENASE FAMILY PROTEIN (AFU_ORTHOLOGUE AFUA_1G13630)"/>
    <property type="match status" value="1"/>
</dbReference>
<keyword evidence="3" id="KW-0520">NAD</keyword>
<dbReference type="Gene3D" id="3.40.50.720">
    <property type="entry name" value="NAD(P)-binding Rossmann-like Domain"/>
    <property type="match status" value="2"/>
</dbReference>
<evidence type="ECO:0000256" key="3">
    <source>
        <dbReference type="ARBA" id="ARBA00023027"/>
    </source>
</evidence>
<gene>
    <name evidence="5" type="ORF">ABID14_000813</name>
</gene>
<organism evidence="5 6">
    <name type="scientific">Peptoniphilus olsenii</name>
    <dbReference type="NCBI Taxonomy" id="411570"/>
    <lineage>
        <taxon>Bacteria</taxon>
        <taxon>Bacillati</taxon>
        <taxon>Bacillota</taxon>
        <taxon>Tissierellia</taxon>
        <taxon>Tissierellales</taxon>
        <taxon>Peptoniphilaceae</taxon>
        <taxon>Peptoniphilus</taxon>
    </lineage>
</organism>
<accession>A0ABV2J8T7</accession>
<evidence type="ECO:0000256" key="2">
    <source>
        <dbReference type="ARBA" id="ARBA00023002"/>
    </source>
</evidence>
<evidence type="ECO:0000313" key="6">
    <source>
        <dbReference type="Proteomes" id="UP001549162"/>
    </source>
</evidence>
<evidence type="ECO:0000259" key="4">
    <source>
        <dbReference type="Pfam" id="PF02826"/>
    </source>
</evidence>
<sequence length="358" mass="41424">MTFDVMHFEVLGKERDYLIEETNSLISKGVLPNDFKSLFTPLTLQDYLKDNDEILPNIITIKTHSIIPEEYISSEPRKSIITRSAGYDHLENIQEYVNIASLREYCVDAVAQTAIKFVFTTLGNLNEYTYNAQTFERNKTDSFIEINNNRVATVFGVGKIGSRIYEILEKIGFTVQAVDIRQEELKNDNKYKNFKFVDKEMAIKNSDVIINAMNFTKNKNSKFYNENYFNEDYLRKANNKIVFINVTRGEIAPESILLKLYKEGLIIGLGLDVFSRESVLTECLTEDRKLDTENLKAAYEIIDKAQNRASNFYVQPHQGFNSDLAASAKAHEAIEHLKYWYQNGQNTFKEQLPYYSEK</sequence>
<dbReference type="EC" id="1.1.1.28" evidence="5"/>
<feature type="domain" description="D-isomer specific 2-hydroxyacid dehydrogenase NAD-binding" evidence="4">
    <location>
        <begin position="123"/>
        <end position="289"/>
    </location>
</feature>
<proteinExistence type="inferred from homology"/>
<evidence type="ECO:0000313" key="5">
    <source>
        <dbReference type="EMBL" id="MET3617185.1"/>
    </source>
</evidence>
<protein>
    <submittedName>
        <fullName evidence="5">D-lactate dehydrogenase</fullName>
        <ecNumber evidence="5">1.1.1.28</ecNumber>
    </submittedName>
</protein>
<dbReference type="Pfam" id="PF02826">
    <property type="entry name" value="2-Hacid_dh_C"/>
    <property type="match status" value="1"/>
</dbReference>
<keyword evidence="2 5" id="KW-0560">Oxidoreductase</keyword>
<evidence type="ECO:0000256" key="1">
    <source>
        <dbReference type="ARBA" id="ARBA00005854"/>
    </source>
</evidence>
<dbReference type="PANTHER" id="PTHR43761:SF1">
    <property type="entry name" value="D-ISOMER SPECIFIC 2-HYDROXYACID DEHYDROGENASE CATALYTIC DOMAIN-CONTAINING PROTEIN-RELATED"/>
    <property type="match status" value="1"/>
</dbReference>
<dbReference type="InterPro" id="IPR050418">
    <property type="entry name" value="D-iso_2-hydroxyacid_DH_PdxB"/>
</dbReference>
<reference evidence="5 6" key="1">
    <citation type="submission" date="2024-06" db="EMBL/GenBank/DDBJ databases">
        <title>Genomic Encyclopedia of Type Strains, Phase IV (KMG-IV): sequencing the most valuable type-strain genomes for metagenomic binning, comparative biology and taxonomic classification.</title>
        <authorList>
            <person name="Goeker M."/>
        </authorList>
    </citation>
    <scope>NUCLEOTIDE SEQUENCE [LARGE SCALE GENOMIC DNA]</scope>
    <source>
        <strain evidence="5 6">DSM 21460</strain>
    </source>
</reference>
<dbReference type="InterPro" id="IPR006140">
    <property type="entry name" value="D-isomer_DH_NAD-bd"/>
</dbReference>
<keyword evidence="6" id="KW-1185">Reference proteome</keyword>
<dbReference type="RefSeq" id="WP_354367384.1">
    <property type="nucleotide sequence ID" value="NZ_JBEPMA010000003.1"/>
</dbReference>
<dbReference type="GO" id="GO:0008720">
    <property type="term" value="F:D-lactate dehydrogenase (NAD+) activity"/>
    <property type="evidence" value="ECO:0007669"/>
    <property type="project" value="UniProtKB-EC"/>
</dbReference>
<comment type="similarity">
    <text evidence="1">Belongs to the D-isomer specific 2-hydroxyacid dehydrogenase family.</text>
</comment>
<name>A0ABV2J8T7_9FIRM</name>
<dbReference type="SUPFAM" id="SSF51735">
    <property type="entry name" value="NAD(P)-binding Rossmann-fold domains"/>
    <property type="match status" value="1"/>
</dbReference>